<name>A0A7W7T423_9PSEU</name>
<accession>A0A7W7T423</accession>
<protein>
    <submittedName>
        <fullName evidence="1">NAD(P)-dependent dehydrogenase (Short-subunit alcohol dehydrogenase family)</fullName>
    </submittedName>
</protein>
<evidence type="ECO:0000313" key="1">
    <source>
        <dbReference type="EMBL" id="MBB4966178.1"/>
    </source>
</evidence>
<dbReference type="PANTHER" id="PTHR43431:SF7">
    <property type="entry name" value="OXIDOREDUCTASE, SHORT CHAIN DEHYDROGENASE_REDUCTASE FAMILY (AFU_ORTHOLOGUE AFUA_5G14000)"/>
    <property type="match status" value="1"/>
</dbReference>
<reference evidence="1 2" key="1">
    <citation type="submission" date="2020-08" db="EMBL/GenBank/DDBJ databases">
        <title>Sequencing the genomes of 1000 actinobacteria strains.</title>
        <authorList>
            <person name="Klenk H.-P."/>
        </authorList>
    </citation>
    <scope>NUCLEOTIDE SEQUENCE [LARGE SCALE GENOMIC DNA]</scope>
    <source>
        <strain evidence="1 2">DSM 45084</strain>
    </source>
</reference>
<dbReference type="Gene3D" id="3.40.50.720">
    <property type="entry name" value="NAD(P)-binding Rossmann-like Domain"/>
    <property type="match status" value="1"/>
</dbReference>
<evidence type="ECO:0000313" key="2">
    <source>
        <dbReference type="Proteomes" id="UP000542674"/>
    </source>
</evidence>
<proteinExistence type="predicted"/>
<dbReference type="Pfam" id="PF00106">
    <property type="entry name" value="adh_short"/>
    <property type="match status" value="1"/>
</dbReference>
<comment type="caution">
    <text evidence="1">The sequence shown here is derived from an EMBL/GenBank/DDBJ whole genome shotgun (WGS) entry which is preliminary data.</text>
</comment>
<dbReference type="RefSeq" id="WP_184670028.1">
    <property type="nucleotide sequence ID" value="NZ_BAABAI010000005.1"/>
</dbReference>
<sequence>MTSTSAGNTLAIFGAGPVTGLSLARRFGREGFRIALVSRTKRTQDEVAAALAADGIEATGFTADVYDRTDIAAAVDAITAAYGRIDVVEFSPGGGTMGEDIVPISGVTPENARSAFDRFTLSAVALVDAVLPAMVERGHGTILFTAGQSGLHPVRFLGNAGMAQAALRNYYLNLNALLAPDGVHVGAVNVGMLIEGSVPHQVLAADPSFAVETVHPDVLAEHFWQLHHRRGQAEVLVGDLGRVAAEFG</sequence>
<dbReference type="SUPFAM" id="SSF51735">
    <property type="entry name" value="NAD(P)-binding Rossmann-fold domains"/>
    <property type="match status" value="1"/>
</dbReference>
<dbReference type="InterPro" id="IPR002347">
    <property type="entry name" value="SDR_fam"/>
</dbReference>
<dbReference type="InterPro" id="IPR036291">
    <property type="entry name" value="NAD(P)-bd_dom_sf"/>
</dbReference>
<dbReference type="EMBL" id="JACHJS010000001">
    <property type="protein sequence ID" value="MBB4966178.1"/>
    <property type="molecule type" value="Genomic_DNA"/>
</dbReference>
<dbReference type="PANTHER" id="PTHR43431">
    <property type="entry name" value="OXIDOREDUCTASE, SHORT CHAIN DEHYDROGENASE/REDUCTASE FAMILY (AFU_ORTHOLOGUE AFUA_5G14000)"/>
    <property type="match status" value="1"/>
</dbReference>
<dbReference type="AlphaFoldDB" id="A0A7W7T423"/>
<organism evidence="1 2">
    <name type="scientific">Saccharothrix violaceirubra</name>
    <dbReference type="NCBI Taxonomy" id="413306"/>
    <lineage>
        <taxon>Bacteria</taxon>
        <taxon>Bacillati</taxon>
        <taxon>Actinomycetota</taxon>
        <taxon>Actinomycetes</taxon>
        <taxon>Pseudonocardiales</taxon>
        <taxon>Pseudonocardiaceae</taxon>
        <taxon>Saccharothrix</taxon>
    </lineage>
</organism>
<dbReference type="Proteomes" id="UP000542674">
    <property type="component" value="Unassembled WGS sequence"/>
</dbReference>
<keyword evidence="2" id="KW-1185">Reference proteome</keyword>
<gene>
    <name evidence="1" type="ORF">F4559_003537</name>
</gene>